<keyword evidence="3 6" id="KW-0808">Transferase</keyword>
<keyword evidence="4" id="KW-0472">Membrane</keyword>
<evidence type="ECO:0000256" key="2">
    <source>
        <dbReference type="ARBA" id="ARBA00007937"/>
    </source>
</evidence>
<dbReference type="SMART" id="SM00563">
    <property type="entry name" value="PlsC"/>
    <property type="match status" value="1"/>
</dbReference>
<evidence type="ECO:0000313" key="8">
    <source>
        <dbReference type="EMBL" id="EDV24083.1"/>
    </source>
</evidence>
<dbReference type="FunCoup" id="B3RYT7">
    <property type="interactions" value="1567"/>
</dbReference>
<feature type="domain" description="Phospholipid/glycerol acyltransferase" evidence="7">
    <location>
        <begin position="176"/>
        <end position="306"/>
    </location>
</feature>
<organism evidence="8 9">
    <name type="scientific">Trichoplax adhaerens</name>
    <name type="common">Trichoplax reptans</name>
    <dbReference type="NCBI Taxonomy" id="10228"/>
    <lineage>
        <taxon>Eukaryota</taxon>
        <taxon>Metazoa</taxon>
        <taxon>Placozoa</taxon>
        <taxon>Uniplacotomia</taxon>
        <taxon>Trichoplacea</taxon>
        <taxon>Trichoplacidae</taxon>
        <taxon>Trichoplax</taxon>
    </lineage>
</organism>
<dbReference type="eggNOG" id="KOG3730">
    <property type="taxonomic scope" value="Eukaryota"/>
</dbReference>
<dbReference type="GO" id="GO:0012505">
    <property type="term" value="C:endomembrane system"/>
    <property type="evidence" value="ECO:0007669"/>
    <property type="project" value="UniProtKB-SubCell"/>
</dbReference>
<dbReference type="EMBL" id="DS985246">
    <property type="protein sequence ID" value="EDV24083.1"/>
    <property type="molecule type" value="Genomic_DNA"/>
</dbReference>
<comment type="subcellular location">
    <subcellularLocation>
        <location evidence="1">Endomembrane system</location>
        <topology evidence="1">Peripheral membrane protein</topology>
    </subcellularLocation>
</comment>
<dbReference type="RefSeq" id="XP_002113609.1">
    <property type="nucleotide sequence ID" value="XM_002113573.1"/>
</dbReference>
<dbReference type="PANTHER" id="PTHR12563:SF17">
    <property type="entry name" value="DIHYDROXYACETONE PHOSPHATE ACYLTRANSFERASE"/>
    <property type="match status" value="1"/>
</dbReference>
<dbReference type="AlphaFoldDB" id="B3RYT7"/>
<dbReference type="SUPFAM" id="SSF69593">
    <property type="entry name" value="Glycerol-3-phosphate (1)-acyltransferase"/>
    <property type="match status" value="1"/>
</dbReference>
<accession>B3RYT7</accession>
<dbReference type="PhylomeDB" id="B3RYT7"/>
<name>B3RYT7_TRIAD</name>
<dbReference type="CDD" id="cd07993">
    <property type="entry name" value="LPLAT_DHAPAT-like"/>
    <property type="match status" value="1"/>
</dbReference>
<dbReference type="HOGENOM" id="CLU_017332_0_1_1"/>
<evidence type="ECO:0000256" key="4">
    <source>
        <dbReference type="ARBA" id="ARBA00023136"/>
    </source>
</evidence>
<dbReference type="Proteomes" id="UP000009022">
    <property type="component" value="Unassembled WGS sequence"/>
</dbReference>
<evidence type="ECO:0000313" key="9">
    <source>
        <dbReference type="Proteomes" id="UP000009022"/>
    </source>
</evidence>
<dbReference type="GO" id="GO:0008611">
    <property type="term" value="P:ether lipid biosynthetic process"/>
    <property type="evidence" value="ECO:0000318"/>
    <property type="project" value="GO_Central"/>
</dbReference>
<evidence type="ECO:0000259" key="7">
    <source>
        <dbReference type="SMART" id="SM00563"/>
    </source>
</evidence>
<dbReference type="GO" id="GO:0005778">
    <property type="term" value="C:peroxisomal membrane"/>
    <property type="evidence" value="ECO:0000318"/>
    <property type="project" value="GO_Central"/>
</dbReference>
<sequence>MANYRSDRHVIRPGVGNLNAFNPFIPKKSKTTNLHYEHAKLFSPQDIRNHILSSRKILAVMDSWQISNELGKELDDSVYTVLKATFGERMSTNFFMLIDSMYGAHVRIVQETGQSLDDVKATVNSYIQEIEHRQGELSTRVMLVFMTKVICRIVEEISVNKSGINELKAVMQDSPVILAPVHRSYADFILVSYVLRACGVPIPAIVAGQDFSRMAGVSIILRRCGAFFMRRSFLGKDRLYWTIFNEYLTTILCYGDLPVEIFVEGTRSRTGKSLPPKRGLLKEAARSYFECKVPDIKICPISITYEKGLLKARTILSENFGKIHVHFGHVISMRDYCQQFEIDRSIHTLHPRHYGNDADPESHCVKQLSYHLIDRQRENLLLTGCALLSTIILQHDGGLQFDDAVAEVQWLRTEIARIRGDIAILGGEKDDSCNVKRALGLMHEVLRLTSDGLIVVKSEYNNSNKALKGSERPLLIYDAVFATAADHVVLARHRNKILHLFALQGLLAVVLWNESKAGELPVNIDVALENFQLLNKLFNDEFVITCDDKYEEAFHRAIRLLRESNVSLNVSSSSIHITSEGHRLVEFLCELIRPFIVAYWITCQYVLTNLDGHLEFSLKASCQGAQQLAIDYINGGLSKYYEVLSLSLYSNAFKALHDCDVIKKSLRNDKEVISINKLKKHSLIMIFNKLAEYGNLKQHEKSKLPVRIYSKY</sequence>
<dbReference type="CTD" id="6754465"/>
<dbReference type="InterPro" id="IPR002123">
    <property type="entry name" value="Plipid/glycerol_acylTrfase"/>
</dbReference>
<dbReference type="GeneID" id="6754465"/>
<evidence type="ECO:0000256" key="1">
    <source>
        <dbReference type="ARBA" id="ARBA00004184"/>
    </source>
</evidence>
<keyword evidence="5 6" id="KW-0012">Acyltransferase</keyword>
<dbReference type="Pfam" id="PF01553">
    <property type="entry name" value="Acyltransferase"/>
    <property type="match status" value="1"/>
</dbReference>
<dbReference type="OMA" id="RFNLEWY"/>
<dbReference type="OrthoDB" id="10255570at2759"/>
<dbReference type="PANTHER" id="PTHR12563">
    <property type="entry name" value="GLYCEROL-3-PHOSPHATE ACYLTRANSFERASE"/>
    <property type="match status" value="1"/>
</dbReference>
<protein>
    <recommendedName>
        <fullName evidence="7">Phospholipid/glycerol acyltransferase domain-containing protein</fullName>
    </recommendedName>
</protein>
<dbReference type="PIRSF" id="PIRSF000437">
    <property type="entry name" value="GPAT_DHAPAT"/>
    <property type="match status" value="1"/>
</dbReference>
<dbReference type="InterPro" id="IPR045520">
    <property type="entry name" value="GPAT/DHAPAT_C"/>
</dbReference>
<dbReference type="InterPro" id="IPR022284">
    <property type="entry name" value="GPAT/DHAPAT"/>
</dbReference>
<dbReference type="InterPro" id="IPR041728">
    <property type="entry name" value="GPAT/DHAPAT_LPLAT"/>
</dbReference>
<gene>
    <name evidence="8" type="ORF">TRIADDRAFT_57210</name>
</gene>
<evidence type="ECO:0000256" key="3">
    <source>
        <dbReference type="ARBA" id="ARBA00022679"/>
    </source>
</evidence>
<evidence type="ECO:0000256" key="5">
    <source>
        <dbReference type="ARBA" id="ARBA00023315"/>
    </source>
</evidence>
<evidence type="ECO:0000256" key="6">
    <source>
        <dbReference type="PIRNR" id="PIRNR000437"/>
    </source>
</evidence>
<dbReference type="KEGG" id="tad:TRIADDRAFT_57210"/>
<dbReference type="STRING" id="10228.B3RYT7"/>
<comment type="similarity">
    <text evidence="2 6">Belongs to the GPAT/DAPAT family.</text>
</comment>
<keyword evidence="9" id="KW-1185">Reference proteome</keyword>
<proteinExistence type="inferred from homology"/>
<reference evidence="8 9" key="1">
    <citation type="journal article" date="2008" name="Nature">
        <title>The Trichoplax genome and the nature of placozoans.</title>
        <authorList>
            <person name="Srivastava M."/>
            <person name="Begovic E."/>
            <person name="Chapman J."/>
            <person name="Putnam N.H."/>
            <person name="Hellsten U."/>
            <person name="Kawashima T."/>
            <person name="Kuo A."/>
            <person name="Mitros T."/>
            <person name="Salamov A."/>
            <person name="Carpenter M.L."/>
            <person name="Signorovitch A.Y."/>
            <person name="Moreno M.A."/>
            <person name="Kamm K."/>
            <person name="Grimwood J."/>
            <person name="Schmutz J."/>
            <person name="Shapiro H."/>
            <person name="Grigoriev I.V."/>
            <person name="Buss L.W."/>
            <person name="Schierwater B."/>
            <person name="Dellaporta S.L."/>
            <person name="Rokhsar D.S."/>
        </authorList>
    </citation>
    <scope>NUCLEOTIDE SEQUENCE [LARGE SCALE GENOMIC DNA]</scope>
    <source>
        <strain evidence="8 9">Grell-BS-1999</strain>
    </source>
</reference>
<dbReference type="GO" id="GO:0016287">
    <property type="term" value="F:glycerone-phosphate O-acyltransferase activity"/>
    <property type="evidence" value="ECO:0000318"/>
    <property type="project" value="GO_Central"/>
</dbReference>
<dbReference type="InParanoid" id="B3RYT7"/>
<dbReference type="Pfam" id="PF19277">
    <property type="entry name" value="GPAT_C"/>
    <property type="match status" value="1"/>
</dbReference>